<evidence type="ECO:0000313" key="3">
    <source>
        <dbReference type="Proteomes" id="UP000569914"/>
    </source>
</evidence>
<evidence type="ECO:0000313" key="2">
    <source>
        <dbReference type="EMBL" id="NYE73503.1"/>
    </source>
</evidence>
<accession>A0A7Y9IAU1</accession>
<dbReference type="EMBL" id="JACCBU010000001">
    <property type="protein sequence ID" value="NYE73503.1"/>
    <property type="molecule type" value="Genomic_DNA"/>
</dbReference>
<feature type="transmembrane region" description="Helical" evidence="1">
    <location>
        <begin position="346"/>
        <end position="368"/>
    </location>
</feature>
<dbReference type="PANTHER" id="PTHR23523:SF2">
    <property type="entry name" value="2-NITROIMIDAZOLE TRANSPORTER"/>
    <property type="match status" value="1"/>
</dbReference>
<feature type="transmembrane region" description="Helical" evidence="1">
    <location>
        <begin position="255"/>
        <end position="275"/>
    </location>
</feature>
<protein>
    <submittedName>
        <fullName evidence="2">CP family cyanate transporter-like MFS transporter</fullName>
    </submittedName>
</protein>
<keyword evidence="1" id="KW-1133">Transmembrane helix</keyword>
<dbReference type="Pfam" id="PF07690">
    <property type="entry name" value="MFS_1"/>
    <property type="match status" value="1"/>
</dbReference>
<dbReference type="SUPFAM" id="SSF103473">
    <property type="entry name" value="MFS general substrate transporter"/>
    <property type="match status" value="1"/>
</dbReference>
<feature type="transmembrane region" description="Helical" evidence="1">
    <location>
        <begin position="141"/>
        <end position="162"/>
    </location>
</feature>
<feature type="transmembrane region" description="Helical" evidence="1">
    <location>
        <begin position="287"/>
        <end position="306"/>
    </location>
</feature>
<dbReference type="Gene3D" id="1.20.1250.20">
    <property type="entry name" value="MFS general substrate transporter like domains"/>
    <property type="match status" value="1"/>
</dbReference>
<feature type="transmembrane region" description="Helical" evidence="1">
    <location>
        <begin position="105"/>
        <end position="129"/>
    </location>
</feature>
<organism evidence="2 3">
    <name type="scientific">Microlunatus parietis</name>
    <dbReference type="NCBI Taxonomy" id="682979"/>
    <lineage>
        <taxon>Bacteria</taxon>
        <taxon>Bacillati</taxon>
        <taxon>Actinomycetota</taxon>
        <taxon>Actinomycetes</taxon>
        <taxon>Propionibacteriales</taxon>
        <taxon>Propionibacteriaceae</taxon>
        <taxon>Microlunatus</taxon>
    </lineage>
</organism>
<dbReference type="RefSeq" id="WP_179755043.1">
    <property type="nucleotide sequence ID" value="NZ_JACCBU010000001.1"/>
</dbReference>
<feature type="transmembrane region" description="Helical" evidence="1">
    <location>
        <begin position="12"/>
        <end position="33"/>
    </location>
</feature>
<evidence type="ECO:0000256" key="1">
    <source>
        <dbReference type="SAM" id="Phobius"/>
    </source>
</evidence>
<dbReference type="InterPro" id="IPR011701">
    <property type="entry name" value="MFS"/>
</dbReference>
<comment type="caution">
    <text evidence="2">The sequence shown here is derived from an EMBL/GenBank/DDBJ whole genome shotgun (WGS) entry which is preliminary data.</text>
</comment>
<gene>
    <name evidence="2" type="ORF">BKA15_004832</name>
</gene>
<keyword evidence="3" id="KW-1185">Reference proteome</keyword>
<keyword evidence="1" id="KW-0472">Membrane</keyword>
<keyword evidence="1" id="KW-0812">Transmembrane</keyword>
<dbReference type="GO" id="GO:0022857">
    <property type="term" value="F:transmembrane transporter activity"/>
    <property type="evidence" value="ECO:0007669"/>
    <property type="project" value="InterPro"/>
</dbReference>
<dbReference type="InterPro" id="IPR052524">
    <property type="entry name" value="MFS_Cyanate_Porter"/>
</dbReference>
<reference evidence="2 3" key="1">
    <citation type="submission" date="2020-07" db="EMBL/GenBank/DDBJ databases">
        <title>Sequencing the genomes of 1000 actinobacteria strains.</title>
        <authorList>
            <person name="Klenk H.-P."/>
        </authorList>
    </citation>
    <scope>NUCLEOTIDE SEQUENCE [LARGE SCALE GENOMIC DNA]</scope>
    <source>
        <strain evidence="2 3">DSM 22083</strain>
    </source>
</reference>
<dbReference type="AlphaFoldDB" id="A0A7Y9IAU1"/>
<feature type="transmembrane region" description="Helical" evidence="1">
    <location>
        <begin position="312"/>
        <end position="334"/>
    </location>
</feature>
<dbReference type="Proteomes" id="UP000569914">
    <property type="component" value="Unassembled WGS sequence"/>
</dbReference>
<feature type="transmembrane region" description="Helical" evidence="1">
    <location>
        <begin position="79"/>
        <end position="99"/>
    </location>
</feature>
<dbReference type="PANTHER" id="PTHR23523">
    <property type="match status" value="1"/>
</dbReference>
<sequence length="404" mass="41840">MTAPPLTRAESRLARVVIVLGVILVATGMRPALTSVGPVLDRIGLDTGMSGAGLGLLAAVPLLAFAAVSPLVHRVSVRWGIDVTLLAALILLTAGIVLRSVAGPVWLWGGTMIIGTAIAVLNVLLPAVVKRDFPGHVSRMTASYSAVMNGAAAVASGLSVPLADLLPAGWRTALIVWAAPALIAAIAWLLRLRLTRVRSEVDAVAAPPEAPRGRLMWRSALAWQVTLAMGLQSTIFYILATWLPSILTDRGLSPAAAGLHLLILQVAGMIASFTIGSTLSRWRDQRAVGVLLGVGMIIAALGLLLVPALALLWVIIAGMSSGTSIMLALSLIGLRTRSASQTTRLSGMAQSVGYLLAACGPVTAGWLHTTTGDWPAVLILVVGLAAGHGTAGYLAGRNRYTHPA</sequence>
<name>A0A7Y9IAU1_9ACTN</name>
<dbReference type="InterPro" id="IPR036259">
    <property type="entry name" value="MFS_trans_sf"/>
</dbReference>
<feature type="transmembrane region" description="Helical" evidence="1">
    <location>
        <begin position="374"/>
        <end position="395"/>
    </location>
</feature>
<feature type="transmembrane region" description="Helical" evidence="1">
    <location>
        <begin position="168"/>
        <end position="190"/>
    </location>
</feature>
<feature type="transmembrane region" description="Helical" evidence="1">
    <location>
        <begin position="221"/>
        <end position="243"/>
    </location>
</feature>
<proteinExistence type="predicted"/>
<feature type="transmembrane region" description="Helical" evidence="1">
    <location>
        <begin position="53"/>
        <end position="72"/>
    </location>
</feature>